<reference evidence="2" key="1">
    <citation type="journal article" date="2014" name="Science">
        <title>Ancient hybridizations among the ancestral genomes of bread wheat.</title>
        <authorList>
            <consortium name="International Wheat Genome Sequencing Consortium,"/>
            <person name="Marcussen T."/>
            <person name="Sandve S.R."/>
            <person name="Heier L."/>
            <person name="Spannagl M."/>
            <person name="Pfeifer M."/>
            <person name="Jakobsen K.S."/>
            <person name="Wulff B.B."/>
            <person name="Steuernagel B."/>
            <person name="Mayer K.F."/>
            <person name="Olsen O.A."/>
        </authorList>
    </citation>
    <scope>NUCLEOTIDE SEQUENCE [LARGE SCALE GENOMIC DNA]</scope>
    <source>
        <strain evidence="2">cv. AL8/78</strain>
    </source>
</reference>
<sequence>PSLTRHHLHCPPFHPSQAARSSAVHRIDRCLALMVGY</sequence>
<keyword evidence="2" id="KW-1185">Reference proteome</keyword>
<reference evidence="1" key="4">
    <citation type="submission" date="2019-03" db="UniProtKB">
        <authorList>
            <consortium name="EnsemblPlants"/>
        </authorList>
    </citation>
    <scope>IDENTIFICATION</scope>
</reference>
<protein>
    <submittedName>
        <fullName evidence="1">Uncharacterized protein</fullName>
    </submittedName>
</protein>
<organism evidence="1 2">
    <name type="scientific">Aegilops tauschii subsp. strangulata</name>
    <name type="common">Goatgrass</name>
    <dbReference type="NCBI Taxonomy" id="200361"/>
    <lineage>
        <taxon>Eukaryota</taxon>
        <taxon>Viridiplantae</taxon>
        <taxon>Streptophyta</taxon>
        <taxon>Embryophyta</taxon>
        <taxon>Tracheophyta</taxon>
        <taxon>Spermatophyta</taxon>
        <taxon>Magnoliopsida</taxon>
        <taxon>Liliopsida</taxon>
        <taxon>Poales</taxon>
        <taxon>Poaceae</taxon>
        <taxon>BOP clade</taxon>
        <taxon>Pooideae</taxon>
        <taxon>Triticodae</taxon>
        <taxon>Triticeae</taxon>
        <taxon>Triticinae</taxon>
        <taxon>Aegilops</taxon>
    </lineage>
</organism>
<evidence type="ECO:0000313" key="1">
    <source>
        <dbReference type="EnsemblPlants" id="AET7Gv20017500.13"/>
    </source>
</evidence>
<evidence type="ECO:0000313" key="2">
    <source>
        <dbReference type="Proteomes" id="UP000015105"/>
    </source>
</evidence>
<dbReference type="Gramene" id="AET7Gv20017500.13">
    <property type="protein sequence ID" value="AET7Gv20017500.13"/>
    <property type="gene ID" value="AET7Gv20017500"/>
</dbReference>
<accession>A0A453QAK2</accession>
<dbReference type="Proteomes" id="UP000015105">
    <property type="component" value="Chromosome 7D"/>
</dbReference>
<name>A0A453QAK2_AEGTS</name>
<reference evidence="2" key="2">
    <citation type="journal article" date="2017" name="Nat. Plants">
        <title>The Aegilops tauschii genome reveals multiple impacts of transposons.</title>
        <authorList>
            <person name="Zhao G."/>
            <person name="Zou C."/>
            <person name="Li K."/>
            <person name="Wang K."/>
            <person name="Li T."/>
            <person name="Gao L."/>
            <person name="Zhang X."/>
            <person name="Wang H."/>
            <person name="Yang Z."/>
            <person name="Liu X."/>
            <person name="Jiang W."/>
            <person name="Mao L."/>
            <person name="Kong X."/>
            <person name="Jiao Y."/>
            <person name="Jia J."/>
        </authorList>
    </citation>
    <scope>NUCLEOTIDE SEQUENCE [LARGE SCALE GENOMIC DNA]</scope>
    <source>
        <strain evidence="2">cv. AL8/78</strain>
    </source>
</reference>
<reference evidence="1" key="3">
    <citation type="journal article" date="2017" name="Nature">
        <title>Genome sequence of the progenitor of the wheat D genome Aegilops tauschii.</title>
        <authorList>
            <person name="Luo M.C."/>
            <person name="Gu Y.Q."/>
            <person name="Puiu D."/>
            <person name="Wang H."/>
            <person name="Twardziok S.O."/>
            <person name="Deal K.R."/>
            <person name="Huo N."/>
            <person name="Zhu T."/>
            <person name="Wang L."/>
            <person name="Wang Y."/>
            <person name="McGuire P.E."/>
            <person name="Liu S."/>
            <person name="Long H."/>
            <person name="Ramasamy R.K."/>
            <person name="Rodriguez J.C."/>
            <person name="Van S.L."/>
            <person name="Yuan L."/>
            <person name="Wang Z."/>
            <person name="Xia Z."/>
            <person name="Xiao L."/>
            <person name="Anderson O.D."/>
            <person name="Ouyang S."/>
            <person name="Liang Y."/>
            <person name="Zimin A.V."/>
            <person name="Pertea G."/>
            <person name="Qi P."/>
            <person name="Bennetzen J.L."/>
            <person name="Dai X."/>
            <person name="Dawson M.W."/>
            <person name="Muller H.G."/>
            <person name="Kugler K."/>
            <person name="Rivarola-Duarte L."/>
            <person name="Spannagl M."/>
            <person name="Mayer K.F.X."/>
            <person name="Lu F.H."/>
            <person name="Bevan M.W."/>
            <person name="Leroy P."/>
            <person name="Li P."/>
            <person name="You F.M."/>
            <person name="Sun Q."/>
            <person name="Liu Z."/>
            <person name="Lyons E."/>
            <person name="Wicker T."/>
            <person name="Salzberg S.L."/>
            <person name="Devos K.M."/>
            <person name="Dvorak J."/>
        </authorList>
    </citation>
    <scope>NUCLEOTIDE SEQUENCE [LARGE SCALE GENOMIC DNA]</scope>
    <source>
        <strain evidence="1">cv. AL8/78</strain>
    </source>
</reference>
<reference evidence="1" key="5">
    <citation type="journal article" date="2021" name="G3 (Bethesda)">
        <title>Aegilops tauschii genome assembly Aet v5.0 features greater sequence contiguity and improved annotation.</title>
        <authorList>
            <person name="Wang L."/>
            <person name="Zhu T."/>
            <person name="Rodriguez J.C."/>
            <person name="Deal K.R."/>
            <person name="Dubcovsky J."/>
            <person name="McGuire P.E."/>
            <person name="Lux T."/>
            <person name="Spannagl M."/>
            <person name="Mayer K.F.X."/>
            <person name="Baldrich P."/>
            <person name="Meyers B.C."/>
            <person name="Huo N."/>
            <person name="Gu Y.Q."/>
            <person name="Zhou H."/>
            <person name="Devos K.M."/>
            <person name="Bennetzen J.L."/>
            <person name="Unver T."/>
            <person name="Budak H."/>
            <person name="Gulick P.J."/>
            <person name="Galiba G."/>
            <person name="Kalapos B."/>
            <person name="Nelson D.R."/>
            <person name="Li P."/>
            <person name="You F.M."/>
            <person name="Luo M.C."/>
            <person name="Dvorak J."/>
        </authorList>
    </citation>
    <scope>NUCLEOTIDE SEQUENCE [LARGE SCALE GENOMIC DNA]</scope>
    <source>
        <strain evidence="1">cv. AL8/78</strain>
    </source>
</reference>
<dbReference type="EnsemblPlants" id="AET7Gv20017500.13">
    <property type="protein sequence ID" value="AET7Gv20017500.13"/>
    <property type="gene ID" value="AET7Gv20017500"/>
</dbReference>
<proteinExistence type="predicted"/>
<dbReference type="AlphaFoldDB" id="A0A453QAK2"/>